<dbReference type="AlphaFoldDB" id="A0A2I0I4G1"/>
<accession>A0A2I0I4G1</accession>
<evidence type="ECO:0000313" key="2">
    <source>
        <dbReference type="EMBL" id="PKI38858.1"/>
    </source>
</evidence>
<dbReference type="Proteomes" id="UP000233551">
    <property type="component" value="Unassembled WGS sequence"/>
</dbReference>
<reference evidence="2 3" key="1">
    <citation type="submission" date="2017-11" db="EMBL/GenBank/DDBJ databases">
        <title>De-novo sequencing of pomegranate (Punica granatum L.) genome.</title>
        <authorList>
            <person name="Akparov Z."/>
            <person name="Amiraslanov A."/>
            <person name="Hajiyeva S."/>
            <person name="Abbasov M."/>
            <person name="Kaur K."/>
            <person name="Hamwieh A."/>
            <person name="Solovyev V."/>
            <person name="Salamov A."/>
            <person name="Braich B."/>
            <person name="Kosarev P."/>
            <person name="Mahmoud A."/>
            <person name="Hajiyev E."/>
            <person name="Babayeva S."/>
            <person name="Izzatullayeva V."/>
            <person name="Mammadov A."/>
            <person name="Mammadov A."/>
            <person name="Sharifova S."/>
            <person name="Ojaghi J."/>
            <person name="Eynullazada K."/>
            <person name="Bayramov B."/>
            <person name="Abdulazimova A."/>
            <person name="Shahmuradov I."/>
        </authorList>
    </citation>
    <scope>NUCLEOTIDE SEQUENCE [LARGE SCALE GENOMIC DNA]</scope>
    <source>
        <strain evidence="3">cv. AG2017</strain>
        <tissue evidence="2">Leaf</tissue>
    </source>
</reference>
<evidence type="ECO:0000313" key="3">
    <source>
        <dbReference type="Proteomes" id="UP000233551"/>
    </source>
</evidence>
<sequence length="118" mass="12648">MDRNWVLTGLEDLSPIGISRFRGKGALSEAIPPPPSSPAAIEAISDLRGGVVATNGVPPPQYLEIPLELGSLDLGERGACRRPPLPLRGRERPQRPQATTDGKGSPPTRRPTLVIRRS</sequence>
<proteinExistence type="predicted"/>
<gene>
    <name evidence="2" type="ORF">CRG98_040758</name>
</gene>
<keyword evidence="3" id="KW-1185">Reference proteome</keyword>
<protein>
    <submittedName>
        <fullName evidence="2">Uncharacterized protein</fullName>
    </submittedName>
</protein>
<dbReference type="EMBL" id="PGOL01003988">
    <property type="protein sequence ID" value="PKI38858.1"/>
    <property type="molecule type" value="Genomic_DNA"/>
</dbReference>
<evidence type="ECO:0000256" key="1">
    <source>
        <dbReference type="SAM" id="MobiDB-lite"/>
    </source>
</evidence>
<feature type="region of interest" description="Disordered" evidence="1">
    <location>
        <begin position="75"/>
        <end position="118"/>
    </location>
</feature>
<organism evidence="2 3">
    <name type="scientific">Punica granatum</name>
    <name type="common">Pomegranate</name>
    <dbReference type="NCBI Taxonomy" id="22663"/>
    <lineage>
        <taxon>Eukaryota</taxon>
        <taxon>Viridiplantae</taxon>
        <taxon>Streptophyta</taxon>
        <taxon>Embryophyta</taxon>
        <taxon>Tracheophyta</taxon>
        <taxon>Spermatophyta</taxon>
        <taxon>Magnoliopsida</taxon>
        <taxon>eudicotyledons</taxon>
        <taxon>Gunneridae</taxon>
        <taxon>Pentapetalae</taxon>
        <taxon>rosids</taxon>
        <taxon>malvids</taxon>
        <taxon>Myrtales</taxon>
        <taxon>Lythraceae</taxon>
        <taxon>Punica</taxon>
    </lineage>
</organism>
<name>A0A2I0I4G1_PUNGR</name>
<comment type="caution">
    <text evidence="2">The sequence shown here is derived from an EMBL/GenBank/DDBJ whole genome shotgun (WGS) entry which is preliminary data.</text>
</comment>